<reference evidence="1 2" key="1">
    <citation type="submission" date="2015-03" db="EMBL/GenBank/DDBJ databases">
        <authorList>
            <person name="Hassan Y."/>
            <person name="Lepp D."/>
            <person name="Li X.-Z."/>
            <person name="Zhou T."/>
        </authorList>
    </citation>
    <scope>NUCLEOTIDE SEQUENCE [LARGE SCALE GENOMIC DNA]</scope>
    <source>
        <strain evidence="1 2">IPL18</strain>
    </source>
</reference>
<dbReference type="Proteomes" id="UP000033649">
    <property type="component" value="Unassembled WGS sequence"/>
</dbReference>
<dbReference type="EMBL" id="JZEY01000054">
    <property type="protein sequence ID" value="KKB10155.1"/>
    <property type="molecule type" value="Genomic_DNA"/>
</dbReference>
<sequence>MLNNPAELYLGSDATTAMTLGARRFGSAAKAVRFAMEQAAPVSLRGASLRVGTLTFGPHQIRALHDQIAKARLTLS</sequence>
<name>A0A0F5FNM9_9HYPH</name>
<proteinExistence type="predicted"/>
<dbReference type="PATRIC" id="fig|429727.3.peg.76"/>
<dbReference type="AlphaFoldDB" id="A0A0F5FNM9"/>
<keyword evidence="2" id="KW-1185">Reference proteome</keyword>
<organism evidence="1 2">
    <name type="scientific">Devosia chinhatensis</name>
    <dbReference type="NCBI Taxonomy" id="429727"/>
    <lineage>
        <taxon>Bacteria</taxon>
        <taxon>Pseudomonadati</taxon>
        <taxon>Pseudomonadota</taxon>
        <taxon>Alphaproteobacteria</taxon>
        <taxon>Hyphomicrobiales</taxon>
        <taxon>Devosiaceae</taxon>
        <taxon>Devosia</taxon>
    </lineage>
</organism>
<protein>
    <submittedName>
        <fullName evidence="1">Uncharacterized protein</fullName>
    </submittedName>
</protein>
<comment type="caution">
    <text evidence="1">The sequence shown here is derived from an EMBL/GenBank/DDBJ whole genome shotgun (WGS) entry which is preliminary data.</text>
</comment>
<accession>A0A0F5FNM9</accession>
<gene>
    <name evidence="1" type="ORF">VE26_00310</name>
</gene>
<evidence type="ECO:0000313" key="2">
    <source>
        <dbReference type="Proteomes" id="UP000033649"/>
    </source>
</evidence>
<evidence type="ECO:0000313" key="1">
    <source>
        <dbReference type="EMBL" id="KKB10155.1"/>
    </source>
</evidence>